<evidence type="ECO:0000313" key="5">
    <source>
        <dbReference type="EMBL" id="EIJ25717.1"/>
    </source>
</evidence>
<dbReference type="SUPFAM" id="SSF55469">
    <property type="entry name" value="FMN-dependent nitroreductase-like"/>
    <property type="match status" value="1"/>
</dbReference>
<accession>A0AA87IIZ5</accession>
<dbReference type="InterPro" id="IPR050627">
    <property type="entry name" value="Nitroreductase/BluB"/>
</dbReference>
<dbReference type="Gene3D" id="3.40.109.10">
    <property type="entry name" value="NADH Oxidase"/>
    <property type="match status" value="1"/>
</dbReference>
<organism evidence="5 6">
    <name type="scientific">Bifidobacterium longum subsp. longum 1-6B</name>
    <dbReference type="NCBI Taxonomy" id="1161744"/>
    <lineage>
        <taxon>Bacteria</taxon>
        <taxon>Bacillati</taxon>
        <taxon>Actinomycetota</taxon>
        <taxon>Actinomycetes</taxon>
        <taxon>Bifidobacteriales</taxon>
        <taxon>Bifidobacteriaceae</taxon>
        <taxon>Bifidobacterium</taxon>
    </lineage>
</organism>
<keyword evidence="1" id="KW-0285">Flavoprotein</keyword>
<feature type="domain" description="Putative nitroreductase TM1586" evidence="4">
    <location>
        <begin position="15"/>
        <end position="253"/>
    </location>
</feature>
<dbReference type="PANTHER" id="PTHR23026:SF90">
    <property type="entry name" value="IODOTYROSINE DEIODINASE 1"/>
    <property type="match status" value="1"/>
</dbReference>
<dbReference type="Pfam" id="PF14512">
    <property type="entry name" value="TM1586_NiRdase"/>
    <property type="match status" value="1"/>
</dbReference>
<dbReference type="InterPro" id="IPR029478">
    <property type="entry name" value="TM1586_NiRdase"/>
</dbReference>
<evidence type="ECO:0000259" key="4">
    <source>
        <dbReference type="Pfam" id="PF14512"/>
    </source>
</evidence>
<evidence type="ECO:0000256" key="1">
    <source>
        <dbReference type="ARBA" id="ARBA00022630"/>
    </source>
</evidence>
<dbReference type="GO" id="GO:0016491">
    <property type="term" value="F:oxidoreductase activity"/>
    <property type="evidence" value="ECO:0007669"/>
    <property type="project" value="UniProtKB-KW"/>
</dbReference>
<evidence type="ECO:0000256" key="2">
    <source>
        <dbReference type="ARBA" id="ARBA00022643"/>
    </source>
</evidence>
<keyword evidence="2" id="KW-0288">FMN</keyword>
<dbReference type="EMBL" id="AJTF01000080">
    <property type="protein sequence ID" value="EIJ25717.1"/>
    <property type="molecule type" value="Genomic_DNA"/>
</dbReference>
<keyword evidence="3" id="KW-0560">Oxidoreductase</keyword>
<protein>
    <submittedName>
        <fullName evidence="5">Nitroreductase domain protein</fullName>
    </submittedName>
</protein>
<evidence type="ECO:0000256" key="3">
    <source>
        <dbReference type="ARBA" id="ARBA00023002"/>
    </source>
</evidence>
<sequence>MSRAIMGGMAEHTQLIDAINIRTAVRAYDDEPIDDDTARQLEMALQPINLLGDLNIQLVRDQPKVFAEANASGHLTNAANYLAIVGPANDEEAKERAGFYAERMVLTATLRGLGTLWVAGSWDKAEAAKHCRVTSGQELYLGVVIGHPKNHLDYQAKSYEELCEAQRTHRATKTYEQFTATMSDEGREAAPDWFKSGVEAAMKAPSAMNRQPITFSYNPADDTAAAHIDQSAEDEHHAFNDMGIAKLHFQIGAGQGQWAWGDGGLFIHK</sequence>
<reference evidence="5 6" key="1">
    <citation type="journal article" date="2013" name="Genome Announc.">
        <title>Draft Genome Sequences of Two Pairs of Human Intestinal Bifidobacterium longum subsp. longum Strains, 44B and 1-6B and 35B and 2-2B, Consecutively Isolated from Two Children after a 5-Year Time Period.</title>
        <authorList>
            <person name="Shkoporov A.N."/>
            <person name="Efimov B.A."/>
            <person name="Khokhlova E.V."/>
            <person name="Chaplin A.V."/>
            <person name="Kafarskaya L.I."/>
            <person name="Durkin A.S."/>
            <person name="McCorrison J."/>
            <person name="Torralba M."/>
            <person name="Gillis M."/>
            <person name="Sutton G."/>
            <person name="Weibel D.B."/>
            <person name="Nelson K.E."/>
            <person name="Smeianov V.V."/>
        </authorList>
    </citation>
    <scope>NUCLEOTIDE SEQUENCE [LARGE SCALE GENOMIC DNA]</scope>
    <source>
        <strain evidence="5 6">1-6B</strain>
    </source>
</reference>
<comment type="caution">
    <text evidence="5">The sequence shown here is derived from an EMBL/GenBank/DDBJ whole genome shotgun (WGS) entry which is preliminary data.</text>
</comment>
<dbReference type="PANTHER" id="PTHR23026">
    <property type="entry name" value="NADPH NITROREDUCTASE"/>
    <property type="match status" value="1"/>
</dbReference>
<evidence type="ECO:0000313" key="6">
    <source>
        <dbReference type="Proteomes" id="UP000006410"/>
    </source>
</evidence>
<dbReference type="AlphaFoldDB" id="A0AA87IIZ5"/>
<dbReference type="InterPro" id="IPR000415">
    <property type="entry name" value="Nitroreductase-like"/>
</dbReference>
<dbReference type="Proteomes" id="UP000006410">
    <property type="component" value="Unassembled WGS sequence"/>
</dbReference>
<name>A0AA87IIZ5_BIFLL</name>
<gene>
    <name evidence="5" type="ORF">HMPREF1313_0493</name>
</gene>
<proteinExistence type="predicted"/>